<keyword evidence="3" id="KW-0808">Transferase</keyword>
<dbReference type="EC" id="2.4.1.15" evidence="3"/>
<dbReference type="Gene3D" id="3.30.70.1020">
    <property type="entry name" value="Trehalose-6-phosphate phosphatase related protein, domain 2"/>
    <property type="match status" value="1"/>
</dbReference>
<dbReference type="Proteomes" id="UP000544222">
    <property type="component" value="Unassembled WGS sequence"/>
</dbReference>
<comment type="caution">
    <text evidence="3">The sequence shown here is derived from an EMBL/GenBank/DDBJ whole genome shotgun (WGS) entry which is preliminary data.</text>
</comment>
<keyword evidence="4" id="KW-1185">Reference proteome</keyword>
<sequence length="757" mass="88252">METFSHFERLVIAAYRLPFKFIKTKKGYKAMQNSGGLVSAILALSENLQQTKSEFIDNKIVWAGIGETLPQQATNPKIENSHFEIVPVEIAQRTNELYYGGFCNDLIWPLFHYFPSYCVFEESYFEAYKEANERFCDELVKIIRPGDFIWIHDYQLMLLPEMIRQKVPDATIGFFLHIPFPSFELFRLLPRNWREEIIKGLLGADMLGFHTHDYAQHFIKSVKRTTSYECRQNQIYTHNKLVKTEAFPIGIDYDKFHLACFLPKTIHYKNKIKEIMPNQKLIFSVDRLDYSKGLLARLEGYETFLEKHSEWHKKVIFNFVVVPSRDNIRKYREMKKEIESMVGRINGKYSTLEWRPIVYQYKSLSFHELVALYDMSDVGLITPLRDGMNLVAKEYIACQTENEGMLVLSEVAGAADELNEAILINPFDRMEMAEAIVKALDMNSEEKHERLEKMKERIIHYDVFQWAFDFFNQTFYIKKQQHAMKAKFIDESIIQDMLSDYRNAERRILFLDYDGTLVPFAKLPELAVLSERTAKTIRQLASDPKNEVVIISGRNKEFLDQQFAGQEVSLVAEHGYFIKQKGTNWVSTVNSDNSWKENVKPLLEDYVSRCEGTLIEEKSGSLAWHYRNAKPDCTKIRLHELRDRLVEMIHQKTDFEILEGHKVLEVKCGKYDKGEAVKKFIQGQHYNFLLAVGDDRTDEFMFKSILEKAYTIRIGSSPSLAKYHIANIPQMLKLLKQIAMATEKPKPGKHATNSNGK</sequence>
<dbReference type="InterPro" id="IPR003337">
    <property type="entry name" value="Trehalose_PPase"/>
</dbReference>
<dbReference type="GO" id="GO:0003825">
    <property type="term" value="F:alpha,alpha-trehalose-phosphate synthase (UDP-forming) activity"/>
    <property type="evidence" value="ECO:0007669"/>
    <property type="project" value="UniProtKB-EC"/>
</dbReference>
<evidence type="ECO:0000313" key="4">
    <source>
        <dbReference type="Proteomes" id="UP000544222"/>
    </source>
</evidence>
<name>A0A7W5DSQ8_9PORP</name>
<dbReference type="EMBL" id="JACHYB010000002">
    <property type="protein sequence ID" value="MBB3188369.1"/>
    <property type="molecule type" value="Genomic_DNA"/>
</dbReference>
<comment type="similarity">
    <text evidence="2">Belongs to the glycosyltransferase 20 family.</text>
</comment>
<keyword evidence="3" id="KW-0378">Hydrolase</keyword>
<dbReference type="PANTHER" id="PTHR10788:SF106">
    <property type="entry name" value="BCDNA.GH08860"/>
    <property type="match status" value="1"/>
</dbReference>
<dbReference type="GO" id="GO:0004805">
    <property type="term" value="F:trehalose-phosphatase activity"/>
    <property type="evidence" value="ECO:0007669"/>
    <property type="project" value="UniProtKB-EC"/>
</dbReference>
<dbReference type="NCBIfam" id="NF011071">
    <property type="entry name" value="PRK14501.1"/>
    <property type="match status" value="1"/>
</dbReference>
<protein>
    <submittedName>
        <fullName evidence="3">Trehalose 6-phosphate synthase/phosphatase</fullName>
        <ecNumber evidence="3">2.4.1.15</ecNumber>
        <ecNumber evidence="3">3.1.3.12</ecNumber>
    </submittedName>
</protein>
<evidence type="ECO:0000313" key="3">
    <source>
        <dbReference type="EMBL" id="MBB3188369.1"/>
    </source>
</evidence>
<gene>
    <name evidence="3" type="ORF">FHX64_002567</name>
</gene>
<dbReference type="AlphaFoldDB" id="A0A7W5DSQ8"/>
<proteinExistence type="inferred from homology"/>
<organism evidence="3 4">
    <name type="scientific">Microbacter margulisiae</name>
    <dbReference type="NCBI Taxonomy" id="1350067"/>
    <lineage>
        <taxon>Bacteria</taxon>
        <taxon>Pseudomonadati</taxon>
        <taxon>Bacteroidota</taxon>
        <taxon>Bacteroidia</taxon>
        <taxon>Bacteroidales</taxon>
        <taxon>Porphyromonadaceae</taxon>
        <taxon>Microbacter</taxon>
    </lineage>
</organism>
<dbReference type="Pfam" id="PF00982">
    <property type="entry name" value="Glyco_transf_20"/>
    <property type="match status" value="1"/>
</dbReference>
<dbReference type="InterPro" id="IPR036412">
    <property type="entry name" value="HAD-like_sf"/>
</dbReference>
<accession>A0A7W5DSQ8</accession>
<dbReference type="NCBIfam" id="TIGR01484">
    <property type="entry name" value="HAD-SF-IIB"/>
    <property type="match status" value="1"/>
</dbReference>
<dbReference type="SUPFAM" id="SSF56784">
    <property type="entry name" value="HAD-like"/>
    <property type="match status" value="1"/>
</dbReference>
<dbReference type="RefSeq" id="WP_183414121.1">
    <property type="nucleotide sequence ID" value="NZ_JACHYB010000002.1"/>
</dbReference>
<dbReference type="PANTHER" id="PTHR10788">
    <property type="entry name" value="TREHALOSE-6-PHOSPHATE SYNTHASE"/>
    <property type="match status" value="1"/>
</dbReference>
<dbReference type="CDD" id="cd03788">
    <property type="entry name" value="GT20_TPS"/>
    <property type="match status" value="1"/>
</dbReference>
<dbReference type="InterPro" id="IPR006379">
    <property type="entry name" value="HAD-SF_hydro_IIB"/>
</dbReference>
<dbReference type="CDD" id="cd01627">
    <property type="entry name" value="HAD_TPP"/>
    <property type="match status" value="1"/>
</dbReference>
<dbReference type="GO" id="GO:0005829">
    <property type="term" value="C:cytosol"/>
    <property type="evidence" value="ECO:0007669"/>
    <property type="project" value="TreeGrafter"/>
</dbReference>
<dbReference type="GO" id="GO:0005992">
    <property type="term" value="P:trehalose biosynthetic process"/>
    <property type="evidence" value="ECO:0007669"/>
    <property type="project" value="InterPro"/>
</dbReference>
<dbReference type="EC" id="3.1.3.12" evidence="3"/>
<dbReference type="NCBIfam" id="TIGR00685">
    <property type="entry name" value="T6PP"/>
    <property type="match status" value="1"/>
</dbReference>
<evidence type="ECO:0000256" key="1">
    <source>
        <dbReference type="ARBA" id="ARBA00006330"/>
    </source>
</evidence>
<dbReference type="Gene3D" id="3.40.50.1000">
    <property type="entry name" value="HAD superfamily/HAD-like"/>
    <property type="match status" value="1"/>
</dbReference>
<dbReference type="SUPFAM" id="SSF53756">
    <property type="entry name" value="UDP-Glycosyltransferase/glycogen phosphorylase"/>
    <property type="match status" value="1"/>
</dbReference>
<reference evidence="3 4" key="1">
    <citation type="submission" date="2020-08" db="EMBL/GenBank/DDBJ databases">
        <title>Genomic Encyclopedia of Type Strains, Phase IV (KMG-IV): sequencing the most valuable type-strain genomes for metagenomic binning, comparative biology and taxonomic classification.</title>
        <authorList>
            <person name="Goeker M."/>
        </authorList>
    </citation>
    <scope>NUCLEOTIDE SEQUENCE [LARGE SCALE GENOMIC DNA]</scope>
    <source>
        <strain evidence="3 4">DSM 27471</strain>
    </source>
</reference>
<evidence type="ECO:0000256" key="2">
    <source>
        <dbReference type="ARBA" id="ARBA00008799"/>
    </source>
</evidence>
<dbReference type="Pfam" id="PF02358">
    <property type="entry name" value="Trehalose_PPase"/>
    <property type="match status" value="1"/>
</dbReference>
<dbReference type="InterPro" id="IPR023214">
    <property type="entry name" value="HAD_sf"/>
</dbReference>
<keyword evidence="3" id="KW-0328">Glycosyltransferase</keyword>
<comment type="similarity">
    <text evidence="1">In the C-terminal section; belongs to the trehalose phosphatase family.</text>
</comment>
<dbReference type="InterPro" id="IPR001830">
    <property type="entry name" value="Glyco_trans_20"/>
</dbReference>
<dbReference type="Gene3D" id="3.40.50.2000">
    <property type="entry name" value="Glycogen Phosphorylase B"/>
    <property type="match status" value="2"/>
</dbReference>